<proteinExistence type="predicted"/>
<dbReference type="Pfam" id="PF12684">
    <property type="entry name" value="DUF3799"/>
    <property type="match status" value="1"/>
</dbReference>
<evidence type="ECO:0000259" key="1">
    <source>
        <dbReference type="Pfam" id="PF12684"/>
    </source>
</evidence>
<dbReference type="RefSeq" id="WP_032425653.1">
    <property type="nucleotide sequence ID" value="NZ_BIKV01000014.1"/>
</dbReference>
<dbReference type="EC" id="3.1.11.-" evidence="2"/>
<dbReference type="GO" id="GO:0016787">
    <property type="term" value="F:hydrolase activity"/>
    <property type="evidence" value="ECO:0007669"/>
    <property type="project" value="UniProtKB-KW"/>
</dbReference>
<organism evidence="2">
    <name type="scientific">Klebsiella pneumoniae</name>
    <dbReference type="NCBI Taxonomy" id="573"/>
    <lineage>
        <taxon>Bacteria</taxon>
        <taxon>Pseudomonadati</taxon>
        <taxon>Pseudomonadota</taxon>
        <taxon>Gammaproteobacteria</taxon>
        <taxon>Enterobacterales</taxon>
        <taxon>Enterobacteriaceae</taxon>
        <taxon>Klebsiella/Raoultella group</taxon>
        <taxon>Klebsiella</taxon>
        <taxon>Klebsiella pneumoniae complex</taxon>
    </lineage>
</organism>
<sequence length="273" mass="31134">MKPGIYYGMSNEDYHTDEAIGSTTVKAISVSPANHYFNKFTGSKSAHIGSAIHAALLEPDLYDKQYTLRQDISSRNSKEYKELASRLAPEYILIGSEVDTVSGMIWSSRMNDDFMDYMNTRGNSEVSMFAECPETGLMLKCRFDRLSDTLAYPLDVKSCRDASERGFSNAFGQYKYHIQAAFYLYVLRLATGIEYNQFAFFAIENSPPYRNCMYYIGDESLELGYREMYAALDKLVACRENESLKYEGIVLPSNEINVPSYLLDNEYDDEVII</sequence>
<feature type="domain" description="Putative exodeoxyribonuclease 8 PDDEXK-like" evidence="1">
    <location>
        <begin position="43"/>
        <end position="243"/>
    </location>
</feature>
<name>A0A486QG12_KLEPN</name>
<accession>A0A486QG12</accession>
<protein>
    <submittedName>
        <fullName evidence="2">Exodeoxyribonuclease 8</fullName>
        <ecNumber evidence="2">3.1.11.-</ecNumber>
    </submittedName>
</protein>
<gene>
    <name evidence="2" type="primary">recE</name>
    <name evidence="2" type="ORF">SAMEA4873555_01232</name>
</gene>
<evidence type="ECO:0000313" key="2">
    <source>
        <dbReference type="EMBL" id="VGL88345.1"/>
    </source>
</evidence>
<dbReference type="AlphaFoldDB" id="A0A486QG12"/>
<dbReference type="EMBL" id="CAAHCY010000001">
    <property type="protein sequence ID" value="VGL88345.1"/>
    <property type="molecule type" value="Genomic_DNA"/>
</dbReference>
<dbReference type="InterPro" id="IPR011604">
    <property type="entry name" value="PDDEXK-like_dom_sf"/>
</dbReference>
<keyword evidence="2" id="KW-0378">Hydrolase</keyword>
<reference evidence="2" key="1">
    <citation type="submission" date="2019-03" db="EMBL/GenBank/DDBJ databases">
        <authorList>
            <consortium name="Pathogen Informatics"/>
        </authorList>
    </citation>
    <scope>NUCLEOTIDE SEQUENCE</scope>
    <source>
        <strain evidence="2">5012STDY7626354</strain>
    </source>
</reference>
<dbReference type="InterPro" id="IPR024432">
    <property type="entry name" value="Put_RecE_PDDEXK-like_dom"/>
</dbReference>
<dbReference type="Gene3D" id="3.90.320.10">
    <property type="match status" value="1"/>
</dbReference>